<gene>
    <name evidence="1" type="ORF">B0H17DRAFT_943698</name>
</gene>
<evidence type="ECO:0000313" key="1">
    <source>
        <dbReference type="EMBL" id="KAJ7679882.1"/>
    </source>
</evidence>
<dbReference type="AlphaFoldDB" id="A0AAD7D5B7"/>
<evidence type="ECO:0000313" key="2">
    <source>
        <dbReference type="Proteomes" id="UP001221757"/>
    </source>
</evidence>
<accession>A0AAD7D5B7</accession>
<name>A0AAD7D5B7_MYCRO</name>
<protein>
    <submittedName>
        <fullName evidence="1">Uncharacterized protein</fullName>
    </submittedName>
</protein>
<reference evidence="1" key="1">
    <citation type="submission" date="2023-03" db="EMBL/GenBank/DDBJ databases">
        <title>Massive genome expansion in bonnet fungi (Mycena s.s.) driven by repeated elements and novel gene families across ecological guilds.</title>
        <authorList>
            <consortium name="Lawrence Berkeley National Laboratory"/>
            <person name="Harder C.B."/>
            <person name="Miyauchi S."/>
            <person name="Viragh M."/>
            <person name="Kuo A."/>
            <person name="Thoen E."/>
            <person name="Andreopoulos B."/>
            <person name="Lu D."/>
            <person name="Skrede I."/>
            <person name="Drula E."/>
            <person name="Henrissat B."/>
            <person name="Morin E."/>
            <person name="Kohler A."/>
            <person name="Barry K."/>
            <person name="LaButti K."/>
            <person name="Morin E."/>
            <person name="Salamov A."/>
            <person name="Lipzen A."/>
            <person name="Mereny Z."/>
            <person name="Hegedus B."/>
            <person name="Baldrian P."/>
            <person name="Stursova M."/>
            <person name="Weitz H."/>
            <person name="Taylor A."/>
            <person name="Grigoriev I.V."/>
            <person name="Nagy L.G."/>
            <person name="Martin F."/>
            <person name="Kauserud H."/>
        </authorList>
    </citation>
    <scope>NUCLEOTIDE SEQUENCE</scope>
    <source>
        <strain evidence="1">CBHHK067</strain>
    </source>
</reference>
<dbReference type="Proteomes" id="UP001221757">
    <property type="component" value="Unassembled WGS sequence"/>
</dbReference>
<proteinExistence type="predicted"/>
<keyword evidence="2" id="KW-1185">Reference proteome</keyword>
<sequence>RFRQIPTFGRSTIRRFHTNVSEMKKLAARDFEDILQCLLPVLEWLLPEPHNGILLDLWFTLATWHAYAKLRLHSSPTVQCFTNVTTELGVQARRFIRTTCEAFVTYELLKETTRRARREVQKNPASGKTTTKKRKNWNTATYKYHSLGDYPAVISTLGTTDSYPTQIVNSLSHLCQKFC</sequence>
<comment type="caution">
    <text evidence="1">The sequence shown here is derived from an EMBL/GenBank/DDBJ whole genome shotgun (WGS) entry which is preliminary data.</text>
</comment>
<feature type="non-terminal residue" evidence="1">
    <location>
        <position position="179"/>
    </location>
</feature>
<dbReference type="EMBL" id="JARKIE010000126">
    <property type="protein sequence ID" value="KAJ7679882.1"/>
    <property type="molecule type" value="Genomic_DNA"/>
</dbReference>
<organism evidence="1 2">
    <name type="scientific">Mycena rosella</name>
    <name type="common">Pink bonnet</name>
    <name type="synonym">Agaricus rosellus</name>
    <dbReference type="NCBI Taxonomy" id="1033263"/>
    <lineage>
        <taxon>Eukaryota</taxon>
        <taxon>Fungi</taxon>
        <taxon>Dikarya</taxon>
        <taxon>Basidiomycota</taxon>
        <taxon>Agaricomycotina</taxon>
        <taxon>Agaricomycetes</taxon>
        <taxon>Agaricomycetidae</taxon>
        <taxon>Agaricales</taxon>
        <taxon>Marasmiineae</taxon>
        <taxon>Mycenaceae</taxon>
        <taxon>Mycena</taxon>
    </lineage>
</organism>